<evidence type="ECO:0000313" key="1">
    <source>
        <dbReference type="EMBL" id="ADD96029.1"/>
    </source>
</evidence>
<dbReference type="EMBL" id="GU943116">
    <property type="protein sequence ID" value="ADD96029.1"/>
    <property type="molecule type" value="Genomic_DNA"/>
</dbReference>
<protein>
    <submittedName>
        <fullName evidence="1">Uncharacterized protein</fullName>
    </submittedName>
</protein>
<reference evidence="1" key="1">
    <citation type="journal article" date="2010" name="ISME J.">
        <title>Metagenome of the Mediterranean deep chlorophyll maximum studied by direct and fosmid library 454 pyrosequencing.</title>
        <authorList>
            <person name="Ghai R."/>
            <person name="Martin-Cuadrado A.B."/>
            <person name="Molto A.G."/>
            <person name="Heredia I.G."/>
            <person name="Cabrera R."/>
            <person name="Martin J."/>
            <person name="Verdu M."/>
            <person name="Deschamps P."/>
            <person name="Moreira D."/>
            <person name="Lopez-Garcia P."/>
            <person name="Mira A."/>
            <person name="Rodriguez-Valera F."/>
        </authorList>
    </citation>
    <scope>NUCLEOTIDE SEQUENCE</scope>
</reference>
<dbReference type="AlphaFoldDB" id="D6PJX8"/>
<accession>D6PJX8</accession>
<sequence>MDARMEKLIQRGKDGKPVDEFINEMEEVFSGSGSNRLIDSVMNRTDDLAGKTSKIAEAEKLFNAAGKVTSDVSGFHLVDTLSRRLATSISFNKLAKFATGKEKLKQRDINRYRNIGFTDEDLEKVFSKIRKYSTFVEGGLTGRKIRRLNIDDWDDQDIANKLALNMARHLKRITQEGNYGEAVGYLGLADSSVGKTLVQFRNFVLTAYSKQLLHGIHMNDLNFYVSLAAGSFFTGLAYTAQTLAQSAGKGDSERIDFLEERLSPKSIGKAIFQRNTYSTIVPSIFDTLRYTAGYDPVFSYRNTGLETNIITGNPSYQLAEKVVRAGQGIYQSTFNDEYDFSKKMLRIY</sequence>
<organism evidence="1">
    <name type="scientific">uncultured organism MedDCM-OCT-S04-C369</name>
    <dbReference type="NCBI Taxonomy" id="743614"/>
    <lineage>
        <taxon>unclassified sequences</taxon>
        <taxon>environmental samples</taxon>
    </lineage>
</organism>
<name>D6PJX8_9ZZZZ</name>
<proteinExistence type="predicted"/>